<comment type="caution">
    <text evidence="2">The sequence shown here is derived from an EMBL/GenBank/DDBJ whole genome shotgun (WGS) entry which is preliminary data.</text>
</comment>
<gene>
    <name evidence="2" type="ORF">EYD45_06530</name>
</gene>
<dbReference type="OrthoDB" id="880459at2"/>
<dbReference type="AlphaFoldDB" id="A0A4Q9FDM1"/>
<accession>A0A4Q9FDM1</accession>
<keyword evidence="3" id="KW-1185">Reference proteome</keyword>
<evidence type="ECO:0000313" key="3">
    <source>
        <dbReference type="Proteomes" id="UP000291142"/>
    </source>
</evidence>
<name>A0A4Q9FDM1_9FLAO</name>
<evidence type="ECO:0000259" key="1">
    <source>
        <dbReference type="Pfam" id="PF14302"/>
    </source>
</evidence>
<dbReference type="RefSeq" id="WP_130963742.1">
    <property type="nucleotide sequence ID" value="NZ_SIRT01000004.1"/>
</dbReference>
<sequence>MKTSSILITISILVNFSCSSNDSIVNIESFWVDAQRVSCIGLVEQTCYMVQDSATIDENNWQLFYDGILGFDEIYEEGYRYRLSVNKIEIKDPPQDSSSLRYELIEILNKELHE</sequence>
<protein>
    <submittedName>
        <fullName evidence="2">DUF4377 domain-containing protein</fullName>
    </submittedName>
</protein>
<feature type="domain" description="DUF4377" evidence="1">
    <location>
        <begin position="31"/>
        <end position="110"/>
    </location>
</feature>
<reference evidence="2 3" key="1">
    <citation type="submission" date="2019-02" db="EMBL/GenBank/DDBJ databases">
        <title>Hyunsoonleella sp., isolated from marine sediment.</title>
        <authorList>
            <person name="Liu B.-T."/>
        </authorList>
    </citation>
    <scope>NUCLEOTIDE SEQUENCE [LARGE SCALE GENOMIC DNA]</scope>
    <source>
        <strain evidence="2 3">T58</strain>
    </source>
</reference>
<dbReference type="Proteomes" id="UP000291142">
    <property type="component" value="Unassembled WGS sequence"/>
</dbReference>
<evidence type="ECO:0000313" key="2">
    <source>
        <dbReference type="EMBL" id="TBN04272.1"/>
    </source>
</evidence>
<dbReference type="Pfam" id="PF14302">
    <property type="entry name" value="DUF4377"/>
    <property type="match status" value="1"/>
</dbReference>
<dbReference type="InterPro" id="IPR025485">
    <property type="entry name" value="DUF4377"/>
</dbReference>
<organism evidence="2 3">
    <name type="scientific">Hyunsoonleella flava</name>
    <dbReference type="NCBI Taxonomy" id="2527939"/>
    <lineage>
        <taxon>Bacteria</taxon>
        <taxon>Pseudomonadati</taxon>
        <taxon>Bacteroidota</taxon>
        <taxon>Flavobacteriia</taxon>
        <taxon>Flavobacteriales</taxon>
        <taxon>Flavobacteriaceae</taxon>
    </lineage>
</organism>
<proteinExistence type="predicted"/>
<dbReference type="EMBL" id="SIRT01000004">
    <property type="protein sequence ID" value="TBN04272.1"/>
    <property type="molecule type" value="Genomic_DNA"/>
</dbReference>